<evidence type="ECO:0000313" key="6">
    <source>
        <dbReference type="EMBL" id="QQP87650.1"/>
    </source>
</evidence>
<dbReference type="CDD" id="cd00038">
    <property type="entry name" value="CAP_ED"/>
    <property type="match status" value="1"/>
</dbReference>
<keyword evidence="3" id="KW-0804">Transcription</keyword>
<dbReference type="InterPro" id="IPR014710">
    <property type="entry name" value="RmlC-like_jellyroll"/>
</dbReference>
<dbReference type="SUPFAM" id="SSF46785">
    <property type="entry name" value="Winged helix' DNA-binding domain"/>
    <property type="match status" value="1"/>
</dbReference>
<evidence type="ECO:0000256" key="2">
    <source>
        <dbReference type="ARBA" id="ARBA00023125"/>
    </source>
</evidence>
<dbReference type="InterPro" id="IPR000595">
    <property type="entry name" value="cNMP-bd_dom"/>
</dbReference>
<evidence type="ECO:0000259" key="5">
    <source>
        <dbReference type="PROSITE" id="PS51063"/>
    </source>
</evidence>
<organism evidence="6 7">
    <name type="scientific">Skermanella cutis</name>
    <dbReference type="NCBI Taxonomy" id="2775420"/>
    <lineage>
        <taxon>Bacteria</taxon>
        <taxon>Pseudomonadati</taxon>
        <taxon>Pseudomonadota</taxon>
        <taxon>Alphaproteobacteria</taxon>
        <taxon>Rhodospirillales</taxon>
        <taxon>Azospirillaceae</taxon>
        <taxon>Skermanella</taxon>
    </lineage>
</organism>
<dbReference type="PROSITE" id="PS51063">
    <property type="entry name" value="HTH_CRP_2"/>
    <property type="match status" value="1"/>
</dbReference>
<dbReference type="PANTHER" id="PTHR24567">
    <property type="entry name" value="CRP FAMILY TRANSCRIPTIONAL REGULATORY PROTEIN"/>
    <property type="match status" value="1"/>
</dbReference>
<accession>A0ABX7AZZ0</accession>
<reference evidence="6" key="1">
    <citation type="submission" date="2021-02" db="EMBL/GenBank/DDBJ databases">
        <title>Skermanella TT6 skin isolate.</title>
        <authorList>
            <person name="Lee K."/>
            <person name="Ganzorig M."/>
        </authorList>
    </citation>
    <scope>NUCLEOTIDE SEQUENCE</scope>
    <source>
        <strain evidence="6">TT6</strain>
    </source>
</reference>
<dbReference type="Proteomes" id="UP000595197">
    <property type="component" value="Chromosome"/>
</dbReference>
<name>A0ABX7AZZ0_9PROT</name>
<dbReference type="InterPro" id="IPR036390">
    <property type="entry name" value="WH_DNA-bd_sf"/>
</dbReference>
<dbReference type="PANTHER" id="PTHR24567:SF28">
    <property type="entry name" value="LISTERIOLYSIN REGULATORY PROTEIN"/>
    <property type="match status" value="1"/>
</dbReference>
<evidence type="ECO:0000256" key="1">
    <source>
        <dbReference type="ARBA" id="ARBA00023015"/>
    </source>
</evidence>
<dbReference type="SMART" id="SM00100">
    <property type="entry name" value="cNMP"/>
    <property type="match status" value="1"/>
</dbReference>
<evidence type="ECO:0000256" key="3">
    <source>
        <dbReference type="ARBA" id="ARBA00023163"/>
    </source>
</evidence>
<dbReference type="InterPro" id="IPR050397">
    <property type="entry name" value="Env_Response_Regulators"/>
</dbReference>
<dbReference type="Pfam" id="PF00027">
    <property type="entry name" value="cNMP_binding"/>
    <property type="match status" value="1"/>
</dbReference>
<keyword evidence="2" id="KW-0238">DNA-binding</keyword>
<dbReference type="InterPro" id="IPR018490">
    <property type="entry name" value="cNMP-bd_dom_sf"/>
</dbReference>
<dbReference type="SMART" id="SM00419">
    <property type="entry name" value="HTH_CRP"/>
    <property type="match status" value="1"/>
</dbReference>
<feature type="domain" description="HTH crp-type" evidence="5">
    <location>
        <begin position="210"/>
        <end position="282"/>
    </location>
</feature>
<sequence>MRSVLIGSVQQVISPVRDDSGSTGKFQGVAGETVVGYPPLSLRPPRPPLPFHGAPCLLEYPTVSEVQAASLDRIDLLASLTPEERAAIVRQCSWRRYKADEQIIDHLSETRDACLVVEGRVRVVMFSMSGREISFDDVSAGGYMGELSALDGEPRSATVVALTDTLIAFVPPRLFQEIVTTHPKVALMLMQRMASVIRNATGRIMDLSTLGANNRVHAELVRLAKPGLKPDNTAEISPIPVHGDIASRVSTTRETVARVLSDLARSGIVERRSHALVVKDYSRLVDMVEEVRGE</sequence>
<keyword evidence="7" id="KW-1185">Reference proteome</keyword>
<gene>
    <name evidence="6" type="ORF">IGS68_16275</name>
</gene>
<evidence type="ECO:0000313" key="7">
    <source>
        <dbReference type="Proteomes" id="UP000595197"/>
    </source>
</evidence>
<dbReference type="InterPro" id="IPR012318">
    <property type="entry name" value="HTH_CRP"/>
</dbReference>
<dbReference type="Pfam" id="PF13545">
    <property type="entry name" value="HTH_Crp_2"/>
    <property type="match status" value="1"/>
</dbReference>
<evidence type="ECO:0000259" key="4">
    <source>
        <dbReference type="PROSITE" id="PS50042"/>
    </source>
</evidence>
<protein>
    <submittedName>
        <fullName evidence="6">Crp/Fnr family transcriptional regulator</fullName>
    </submittedName>
</protein>
<feature type="domain" description="Cyclic nucleotide-binding" evidence="4">
    <location>
        <begin position="76"/>
        <end position="179"/>
    </location>
</feature>
<dbReference type="EMBL" id="CP067420">
    <property type="protein sequence ID" value="QQP87650.1"/>
    <property type="molecule type" value="Genomic_DNA"/>
</dbReference>
<dbReference type="Gene3D" id="2.60.120.10">
    <property type="entry name" value="Jelly Rolls"/>
    <property type="match status" value="1"/>
</dbReference>
<dbReference type="Gene3D" id="1.10.10.10">
    <property type="entry name" value="Winged helix-like DNA-binding domain superfamily/Winged helix DNA-binding domain"/>
    <property type="match status" value="1"/>
</dbReference>
<dbReference type="PROSITE" id="PS50042">
    <property type="entry name" value="CNMP_BINDING_3"/>
    <property type="match status" value="1"/>
</dbReference>
<dbReference type="InterPro" id="IPR036388">
    <property type="entry name" value="WH-like_DNA-bd_sf"/>
</dbReference>
<dbReference type="SUPFAM" id="SSF51206">
    <property type="entry name" value="cAMP-binding domain-like"/>
    <property type="match status" value="1"/>
</dbReference>
<proteinExistence type="predicted"/>
<keyword evidence="1" id="KW-0805">Transcription regulation</keyword>